<dbReference type="GO" id="GO:0047617">
    <property type="term" value="F:fatty acyl-CoA hydrolase activity"/>
    <property type="evidence" value="ECO:0007669"/>
    <property type="project" value="InterPro"/>
</dbReference>
<dbReference type="AlphaFoldDB" id="A0A158FHI5"/>
<keyword evidence="5" id="KW-1185">Reference proteome</keyword>
<dbReference type="Proteomes" id="UP000054770">
    <property type="component" value="Unassembled WGS sequence"/>
</dbReference>
<comment type="similarity">
    <text evidence="1">Belongs to the thioesterase PaaI family.</text>
</comment>
<dbReference type="InterPro" id="IPR006683">
    <property type="entry name" value="Thioestr_dom"/>
</dbReference>
<dbReference type="EMBL" id="FCON02000004">
    <property type="protein sequence ID" value="SAL19187.1"/>
    <property type="molecule type" value="Genomic_DNA"/>
</dbReference>
<accession>A0A158FHI5</accession>
<sequence>MIARRRKHRTLVRFTPDQTQKIMDETAIRALLDNILAPWVRELSLRPERTTDDTVTLRLPDSDALRHAGGVICGQVFMSAADTAMVVAISHVLGGFKPMTTVSLNTSFMRPVKTGDVLVTAKVLRRGRNLVFGEIELHDAEGQLAAHATTTYTLLG</sequence>
<evidence type="ECO:0000256" key="2">
    <source>
        <dbReference type="ARBA" id="ARBA00022801"/>
    </source>
</evidence>
<protein>
    <submittedName>
        <fullName evidence="4">Phenylacetic acid degradation-related protein</fullName>
    </submittedName>
</protein>
<feature type="domain" description="Thioesterase" evidence="3">
    <location>
        <begin position="70"/>
        <end position="145"/>
    </location>
</feature>
<dbReference type="CDD" id="cd03443">
    <property type="entry name" value="PaaI_thioesterase"/>
    <property type="match status" value="1"/>
</dbReference>
<gene>
    <name evidence="4" type="ORF">AWB68_00635</name>
</gene>
<dbReference type="SUPFAM" id="SSF54637">
    <property type="entry name" value="Thioesterase/thiol ester dehydrase-isomerase"/>
    <property type="match status" value="1"/>
</dbReference>
<dbReference type="PANTHER" id="PTHR21660:SF1">
    <property type="entry name" value="ACYL-COENZYME A THIOESTERASE 13"/>
    <property type="match status" value="1"/>
</dbReference>
<dbReference type="InterPro" id="IPR003736">
    <property type="entry name" value="PAAI_dom"/>
</dbReference>
<evidence type="ECO:0000313" key="4">
    <source>
        <dbReference type="EMBL" id="SAL19187.1"/>
    </source>
</evidence>
<keyword evidence="2" id="KW-0378">Hydrolase</keyword>
<organism evidence="4 5">
    <name type="scientific">Caballeronia choica</name>
    <dbReference type="NCBI Taxonomy" id="326476"/>
    <lineage>
        <taxon>Bacteria</taxon>
        <taxon>Pseudomonadati</taxon>
        <taxon>Pseudomonadota</taxon>
        <taxon>Betaproteobacteria</taxon>
        <taxon>Burkholderiales</taxon>
        <taxon>Burkholderiaceae</taxon>
        <taxon>Caballeronia</taxon>
    </lineage>
</organism>
<evidence type="ECO:0000256" key="1">
    <source>
        <dbReference type="ARBA" id="ARBA00008324"/>
    </source>
</evidence>
<dbReference type="NCBIfam" id="TIGR00369">
    <property type="entry name" value="unchar_dom_1"/>
    <property type="match status" value="1"/>
</dbReference>
<dbReference type="Pfam" id="PF03061">
    <property type="entry name" value="4HBT"/>
    <property type="match status" value="1"/>
</dbReference>
<evidence type="ECO:0000313" key="5">
    <source>
        <dbReference type="Proteomes" id="UP000054770"/>
    </source>
</evidence>
<evidence type="ECO:0000259" key="3">
    <source>
        <dbReference type="Pfam" id="PF03061"/>
    </source>
</evidence>
<reference evidence="4" key="1">
    <citation type="submission" date="2016-01" db="EMBL/GenBank/DDBJ databases">
        <authorList>
            <person name="Peeters C."/>
        </authorList>
    </citation>
    <scope>NUCLEOTIDE SEQUENCE [LARGE SCALE GENOMIC DNA]</scope>
    <source>
        <strain evidence="4">LMG 22940</strain>
    </source>
</reference>
<comment type="caution">
    <text evidence="4">The sequence shown here is derived from an EMBL/GenBank/DDBJ whole genome shotgun (WGS) entry which is preliminary data.</text>
</comment>
<dbReference type="PANTHER" id="PTHR21660">
    <property type="entry name" value="THIOESTERASE SUPERFAMILY MEMBER-RELATED"/>
    <property type="match status" value="1"/>
</dbReference>
<name>A0A158FHI5_9BURK</name>
<dbReference type="InterPro" id="IPR039298">
    <property type="entry name" value="ACOT13"/>
</dbReference>
<dbReference type="InterPro" id="IPR029069">
    <property type="entry name" value="HotDog_dom_sf"/>
</dbReference>
<dbReference type="Gene3D" id="3.10.129.10">
    <property type="entry name" value="Hotdog Thioesterase"/>
    <property type="match status" value="1"/>
</dbReference>
<proteinExistence type="inferred from homology"/>